<dbReference type="RefSeq" id="WP_142898440.1">
    <property type="nucleotide sequence ID" value="NZ_ML660059.1"/>
</dbReference>
<gene>
    <name evidence="5" type="ORF">FKG95_21280</name>
</gene>
<dbReference type="PANTHER" id="PTHR13794:SF58">
    <property type="entry name" value="MITOCHONDRIAL ENOLASE SUPERFAMILY MEMBER 1"/>
    <property type="match status" value="1"/>
</dbReference>
<dbReference type="InterPro" id="IPR013341">
    <property type="entry name" value="Mandelate_racemase_N_dom"/>
</dbReference>
<dbReference type="Gene3D" id="3.20.20.120">
    <property type="entry name" value="Enolase-like C-terminal domain"/>
    <property type="match status" value="1"/>
</dbReference>
<name>A0A545TG29_9PROT</name>
<reference evidence="5 6" key="1">
    <citation type="submission" date="2019-06" db="EMBL/GenBank/DDBJ databases">
        <title>Whole genome sequence for Rhodospirillaceae sp. R148.</title>
        <authorList>
            <person name="Wang G."/>
        </authorList>
    </citation>
    <scope>NUCLEOTIDE SEQUENCE [LARGE SCALE GENOMIC DNA]</scope>
    <source>
        <strain evidence="5 6">R148</strain>
    </source>
</reference>
<evidence type="ECO:0000313" key="5">
    <source>
        <dbReference type="EMBL" id="TQV76177.1"/>
    </source>
</evidence>
<evidence type="ECO:0000256" key="1">
    <source>
        <dbReference type="ARBA" id="ARBA00001946"/>
    </source>
</evidence>
<dbReference type="EMBL" id="VHSH01000008">
    <property type="protein sequence ID" value="TQV76177.1"/>
    <property type="molecule type" value="Genomic_DNA"/>
</dbReference>
<dbReference type="SFLD" id="SFLDG00179">
    <property type="entry name" value="mandelate_racemase"/>
    <property type="match status" value="1"/>
</dbReference>
<keyword evidence="6" id="KW-1185">Reference proteome</keyword>
<dbReference type="Proteomes" id="UP000315252">
    <property type="component" value="Unassembled WGS sequence"/>
</dbReference>
<evidence type="ECO:0000259" key="4">
    <source>
        <dbReference type="SMART" id="SM00922"/>
    </source>
</evidence>
<organism evidence="5 6">
    <name type="scientific">Denitrobaculum tricleocarpae</name>
    <dbReference type="NCBI Taxonomy" id="2591009"/>
    <lineage>
        <taxon>Bacteria</taxon>
        <taxon>Pseudomonadati</taxon>
        <taxon>Pseudomonadota</taxon>
        <taxon>Alphaproteobacteria</taxon>
        <taxon>Rhodospirillales</taxon>
        <taxon>Rhodospirillaceae</taxon>
        <taxon>Denitrobaculum</taxon>
    </lineage>
</organism>
<dbReference type="SMART" id="SM00922">
    <property type="entry name" value="MR_MLE"/>
    <property type="match status" value="1"/>
</dbReference>
<dbReference type="PROSITE" id="PS00908">
    <property type="entry name" value="MR_MLE_1"/>
    <property type="match status" value="1"/>
</dbReference>
<dbReference type="AlphaFoldDB" id="A0A545TG29"/>
<dbReference type="InterPro" id="IPR029017">
    <property type="entry name" value="Enolase-like_N"/>
</dbReference>
<dbReference type="GO" id="GO:0000287">
    <property type="term" value="F:magnesium ion binding"/>
    <property type="evidence" value="ECO:0007669"/>
    <property type="project" value="UniProtKB-ARBA"/>
</dbReference>
<dbReference type="GO" id="GO:0016836">
    <property type="term" value="F:hydro-lyase activity"/>
    <property type="evidence" value="ECO:0007669"/>
    <property type="project" value="TreeGrafter"/>
</dbReference>
<feature type="domain" description="Mandelate racemase/muconate lactonizing enzyme C-terminal" evidence="4">
    <location>
        <begin position="146"/>
        <end position="243"/>
    </location>
</feature>
<dbReference type="InterPro" id="IPR018110">
    <property type="entry name" value="Mandel_Rmase/mucon_lact_enz_CS"/>
</dbReference>
<dbReference type="GO" id="GO:0009063">
    <property type="term" value="P:amino acid catabolic process"/>
    <property type="evidence" value="ECO:0007669"/>
    <property type="project" value="InterPro"/>
</dbReference>
<keyword evidence="3" id="KW-0460">Magnesium</keyword>
<dbReference type="Gene3D" id="3.30.390.10">
    <property type="entry name" value="Enolase-like, N-terminal domain"/>
    <property type="match status" value="1"/>
</dbReference>
<sequence>MTDIPTVTGLKSRAVIAPLQRPVRTAVGTLPNAPLVLIDVETDLGVTGQAYVFGYTPVTLKAIVAFLSELEESLIGQSVAPVEQARFYENRFRLLGRQGLVGMALSCLDMALWDALGKAAGLPVVNLLGGRARPIQAYDSYGVVDPKEDREDLERSLERGFRAIKIKIGDGDLVRDIAMVSGVREIIGPDVELMVDFNQSRSVPDAVHRIEALSEYNLAWVEEPVPAEDFVGHAEVRAASTPPIQTGENWWFPQDMAKAIDAGACDCAMPDLMKIGGITAWLRAAGIAEANAIPVSSHLFVEASAHVLPVTPTAHYLEFLDIAGSVLQEPMEVKDGHVTARGPGLGMTWDEDAVARFTA</sequence>
<dbReference type="Pfam" id="PF02746">
    <property type="entry name" value="MR_MLE_N"/>
    <property type="match status" value="1"/>
</dbReference>
<dbReference type="PROSITE" id="PS00909">
    <property type="entry name" value="MR_MLE_2"/>
    <property type="match status" value="1"/>
</dbReference>
<dbReference type="SUPFAM" id="SSF54826">
    <property type="entry name" value="Enolase N-terminal domain-like"/>
    <property type="match status" value="1"/>
</dbReference>
<evidence type="ECO:0000256" key="3">
    <source>
        <dbReference type="ARBA" id="ARBA00022842"/>
    </source>
</evidence>
<dbReference type="InterPro" id="IPR029065">
    <property type="entry name" value="Enolase_C-like"/>
</dbReference>
<evidence type="ECO:0000256" key="2">
    <source>
        <dbReference type="ARBA" id="ARBA00022723"/>
    </source>
</evidence>
<dbReference type="PANTHER" id="PTHR13794">
    <property type="entry name" value="ENOLASE SUPERFAMILY, MANDELATE RACEMASE"/>
    <property type="match status" value="1"/>
</dbReference>
<protein>
    <submittedName>
        <fullName evidence="5">Mandelate racemase</fullName>
    </submittedName>
</protein>
<dbReference type="SUPFAM" id="SSF51604">
    <property type="entry name" value="Enolase C-terminal domain-like"/>
    <property type="match status" value="1"/>
</dbReference>
<dbReference type="GO" id="GO:0016052">
    <property type="term" value="P:carbohydrate catabolic process"/>
    <property type="evidence" value="ECO:0007669"/>
    <property type="project" value="TreeGrafter"/>
</dbReference>
<accession>A0A545TG29</accession>
<dbReference type="InterPro" id="IPR013342">
    <property type="entry name" value="Mandelate_racemase_C"/>
</dbReference>
<comment type="cofactor">
    <cofactor evidence="1">
        <name>Mg(2+)</name>
        <dbReference type="ChEBI" id="CHEBI:18420"/>
    </cofactor>
</comment>
<comment type="caution">
    <text evidence="5">The sequence shown here is derived from an EMBL/GenBank/DDBJ whole genome shotgun (WGS) entry which is preliminary data.</text>
</comment>
<dbReference type="InterPro" id="IPR036849">
    <property type="entry name" value="Enolase-like_C_sf"/>
</dbReference>
<dbReference type="Pfam" id="PF13378">
    <property type="entry name" value="MR_MLE_C"/>
    <property type="match status" value="1"/>
</dbReference>
<dbReference type="SFLD" id="SFLDS00001">
    <property type="entry name" value="Enolase"/>
    <property type="match status" value="1"/>
</dbReference>
<proteinExistence type="predicted"/>
<keyword evidence="2" id="KW-0479">Metal-binding</keyword>
<dbReference type="OrthoDB" id="5290054at2"/>
<dbReference type="InterPro" id="IPR046945">
    <property type="entry name" value="RHMD-like"/>
</dbReference>
<evidence type="ECO:0000313" key="6">
    <source>
        <dbReference type="Proteomes" id="UP000315252"/>
    </source>
</evidence>